<organism evidence="2 3">
    <name type="scientific">Acidocella aromatica</name>
    <dbReference type="NCBI Taxonomy" id="1303579"/>
    <lineage>
        <taxon>Bacteria</taxon>
        <taxon>Pseudomonadati</taxon>
        <taxon>Pseudomonadota</taxon>
        <taxon>Alphaproteobacteria</taxon>
        <taxon>Acetobacterales</taxon>
        <taxon>Acidocellaceae</taxon>
        <taxon>Acidocella</taxon>
    </lineage>
</organism>
<reference evidence="2 3" key="1">
    <citation type="submission" date="2020-08" db="EMBL/GenBank/DDBJ databases">
        <title>Genomic Encyclopedia of Type Strains, Phase IV (KMG-IV): sequencing the most valuable type-strain genomes for metagenomic binning, comparative biology and taxonomic classification.</title>
        <authorList>
            <person name="Goeker M."/>
        </authorList>
    </citation>
    <scope>NUCLEOTIDE SEQUENCE [LARGE SCALE GENOMIC DNA]</scope>
    <source>
        <strain evidence="2 3">DSM 27026</strain>
    </source>
</reference>
<feature type="region of interest" description="Disordered" evidence="1">
    <location>
        <begin position="57"/>
        <end position="94"/>
    </location>
</feature>
<keyword evidence="3" id="KW-1185">Reference proteome</keyword>
<gene>
    <name evidence="2" type="ORF">HNP71_001889</name>
</gene>
<evidence type="ECO:0000256" key="1">
    <source>
        <dbReference type="SAM" id="MobiDB-lite"/>
    </source>
</evidence>
<sequence length="94" mass="10462">MPQARQWTAIADQTICEMRAAGETWSAIGRRLGLARSTVIERGRRLRASAPVKSLMLPKRDDMLDDPNRPPLPAGHPLTWSLLTDEPFPEGDEA</sequence>
<evidence type="ECO:0008006" key="4">
    <source>
        <dbReference type="Google" id="ProtNLM"/>
    </source>
</evidence>
<dbReference type="AlphaFoldDB" id="A0A840VKC7"/>
<proteinExistence type="predicted"/>
<evidence type="ECO:0000313" key="2">
    <source>
        <dbReference type="EMBL" id="MBB5373625.1"/>
    </source>
</evidence>
<evidence type="ECO:0000313" key="3">
    <source>
        <dbReference type="Proteomes" id="UP000553706"/>
    </source>
</evidence>
<feature type="compositionally biased region" description="Basic and acidic residues" evidence="1">
    <location>
        <begin position="58"/>
        <end position="68"/>
    </location>
</feature>
<accession>A0A840VKC7</accession>
<name>A0A840VKC7_9PROT</name>
<dbReference type="Proteomes" id="UP000553706">
    <property type="component" value="Unassembled WGS sequence"/>
</dbReference>
<dbReference type="EMBL" id="JACHFJ010000008">
    <property type="protein sequence ID" value="MBB5373625.1"/>
    <property type="molecule type" value="Genomic_DNA"/>
</dbReference>
<protein>
    <recommendedName>
        <fullName evidence="4">AsnC family protein</fullName>
    </recommendedName>
</protein>
<comment type="caution">
    <text evidence="2">The sequence shown here is derived from an EMBL/GenBank/DDBJ whole genome shotgun (WGS) entry which is preliminary data.</text>
</comment>